<keyword evidence="6" id="KW-1185">Reference proteome</keyword>
<protein>
    <submittedName>
        <fullName evidence="4">DUF2613 domain-containing protein</fullName>
    </submittedName>
</protein>
<keyword evidence="2" id="KW-1133">Transmembrane helix</keyword>
<sequence length="69" mass="6901">MAADSSRSLNRQSLNRRSLGPALGSAVVGVALGVVAILGIAQFSGQDTISGTTPPDDALLGGAEYGSRE</sequence>
<dbReference type="Proteomes" id="UP001239759">
    <property type="component" value="Unassembled WGS sequence"/>
</dbReference>
<dbReference type="InterPro" id="IPR022566">
    <property type="entry name" value="DUF2613"/>
</dbReference>
<keyword evidence="2" id="KW-0472">Membrane</keyword>
<evidence type="ECO:0000256" key="1">
    <source>
        <dbReference type="SAM" id="MobiDB-lite"/>
    </source>
</evidence>
<reference evidence="4 6" key="1">
    <citation type="submission" date="2023-05" db="EMBL/GenBank/DDBJ databases">
        <title>Metabolic capabilities are highly conserved among human nasal-associated Corynebacterium species in pangenomic analyses.</title>
        <authorList>
            <person name="Tran T.H."/>
            <person name="Roberts A.Q."/>
            <person name="Escapa I.F."/>
            <person name="Gao W."/>
            <person name="Conlan S."/>
            <person name="Kong H."/>
            <person name="Segre J.A."/>
            <person name="Kelly M.S."/>
            <person name="Lemon K.P."/>
        </authorList>
    </citation>
    <scope>NUCLEOTIDE SEQUENCE</scope>
    <source>
        <strain evidence="4">KPL2773</strain>
        <strain evidence="3 6">KPL3772</strain>
    </source>
</reference>
<evidence type="ECO:0000313" key="3">
    <source>
        <dbReference type="EMBL" id="MDK4289757.1"/>
    </source>
</evidence>
<name>A0AAP4BR43_9CORY</name>
<evidence type="ECO:0000313" key="6">
    <source>
        <dbReference type="Proteomes" id="UP001239759"/>
    </source>
</evidence>
<organism evidence="4 5">
    <name type="scientific">Corynebacterium pseudodiphtheriticum</name>
    <dbReference type="NCBI Taxonomy" id="37637"/>
    <lineage>
        <taxon>Bacteria</taxon>
        <taxon>Bacillati</taxon>
        <taxon>Actinomycetota</taxon>
        <taxon>Actinomycetes</taxon>
        <taxon>Mycobacteriales</taxon>
        <taxon>Corynebacteriaceae</taxon>
        <taxon>Corynebacterium</taxon>
    </lineage>
</organism>
<dbReference type="AlphaFoldDB" id="A0AAP4BR43"/>
<dbReference type="EMBL" id="JASNUQ010000004">
    <property type="protein sequence ID" value="MDK4289757.1"/>
    <property type="molecule type" value="Genomic_DNA"/>
</dbReference>
<dbReference type="EMBL" id="JASNVH010000021">
    <property type="protein sequence ID" value="MDK4307899.1"/>
    <property type="molecule type" value="Genomic_DNA"/>
</dbReference>
<feature type="region of interest" description="Disordered" evidence="1">
    <location>
        <begin position="46"/>
        <end position="69"/>
    </location>
</feature>
<dbReference type="Proteomes" id="UP001224412">
    <property type="component" value="Unassembled WGS sequence"/>
</dbReference>
<dbReference type="Pfam" id="PF11021">
    <property type="entry name" value="DUF2613"/>
    <property type="match status" value="1"/>
</dbReference>
<feature type="transmembrane region" description="Helical" evidence="2">
    <location>
        <begin position="21"/>
        <end position="41"/>
    </location>
</feature>
<evidence type="ECO:0000313" key="4">
    <source>
        <dbReference type="EMBL" id="MDK4307899.1"/>
    </source>
</evidence>
<keyword evidence="2" id="KW-0812">Transmembrane</keyword>
<gene>
    <name evidence="3" type="ORF">QPX23_03285</name>
    <name evidence="4" type="ORF">QPX42_10195</name>
</gene>
<accession>A0AAP4BR43</accession>
<evidence type="ECO:0000313" key="5">
    <source>
        <dbReference type="Proteomes" id="UP001224412"/>
    </source>
</evidence>
<comment type="caution">
    <text evidence="4">The sequence shown here is derived from an EMBL/GenBank/DDBJ whole genome shotgun (WGS) entry which is preliminary data.</text>
</comment>
<proteinExistence type="predicted"/>
<dbReference type="GeneID" id="42782557"/>
<evidence type="ECO:0000256" key="2">
    <source>
        <dbReference type="SAM" id="Phobius"/>
    </source>
</evidence>
<dbReference type="RefSeq" id="WP_035000732.1">
    <property type="nucleotide sequence ID" value="NZ_CP051667.1"/>
</dbReference>